<gene>
    <name evidence="8" type="ORF">F1D05_29845</name>
</gene>
<dbReference type="PROSITE" id="PS00059">
    <property type="entry name" value="ADH_ZINC"/>
    <property type="match status" value="1"/>
</dbReference>
<dbReference type="InterPro" id="IPR013154">
    <property type="entry name" value="ADH-like_N"/>
</dbReference>
<dbReference type="InterPro" id="IPR036291">
    <property type="entry name" value="NAD(P)-bd_dom_sf"/>
</dbReference>
<dbReference type="Pfam" id="PF08240">
    <property type="entry name" value="ADH_N"/>
    <property type="match status" value="1"/>
</dbReference>
<name>A0A7G6X541_9ACTN</name>
<comment type="similarity">
    <text evidence="5">Belongs to the zinc-containing alcohol dehydrogenase family.</text>
</comment>
<dbReference type="Pfam" id="PF00107">
    <property type="entry name" value="ADH_zinc_N"/>
    <property type="match status" value="1"/>
</dbReference>
<keyword evidence="3 5" id="KW-0862">Zinc</keyword>
<reference evidence="8 9" key="2">
    <citation type="journal article" date="2020" name="Microbiol. Resour. Announc.">
        <title>Antarctic desert soil bacteria exhibit high novel natural product potential, evaluated through long-read genome sequencing and comparative genomics.</title>
        <authorList>
            <person name="Benaud N."/>
            <person name="Edwards R.J."/>
            <person name="Amos T.G."/>
            <person name="D'Agostino P.M."/>
            <person name="Gutierrez-Chavez C."/>
            <person name="Montgomery K."/>
            <person name="Nicetic I."/>
            <person name="Ferrari B.C."/>
        </authorList>
    </citation>
    <scope>NUCLEOTIDE SEQUENCE [LARGE SCALE GENOMIC DNA]</scope>
    <source>
        <strain evidence="8 9">SPB151</strain>
    </source>
</reference>
<dbReference type="SUPFAM" id="SSF51735">
    <property type="entry name" value="NAD(P)-binding Rossmann-fold domains"/>
    <property type="match status" value="1"/>
</dbReference>
<keyword evidence="9" id="KW-1185">Reference proteome</keyword>
<dbReference type="PANTHER" id="PTHR43401:SF2">
    <property type="entry name" value="L-THREONINE 3-DEHYDROGENASE"/>
    <property type="match status" value="1"/>
</dbReference>
<dbReference type="InterPro" id="IPR011032">
    <property type="entry name" value="GroES-like_sf"/>
</dbReference>
<dbReference type="SUPFAM" id="SSF50129">
    <property type="entry name" value="GroES-like"/>
    <property type="match status" value="1"/>
</dbReference>
<dbReference type="Gene3D" id="3.40.50.720">
    <property type="entry name" value="NAD(P)-binding Rossmann-like Domain"/>
    <property type="match status" value="1"/>
</dbReference>
<evidence type="ECO:0000259" key="7">
    <source>
        <dbReference type="Pfam" id="PF08240"/>
    </source>
</evidence>
<dbReference type="Proteomes" id="UP000515563">
    <property type="component" value="Chromosome"/>
</dbReference>
<sequence length="368" mass="39310">MLAAEVVDAEGTFRIGDIPKPSAGANEVVIRVVAAGLAPGAFNLLRMGRVPIVPTVLGHEIAGIVESVGEGVDPTLADQRVRVHPLLSCGVCDYCTTDREMMCSANSMIGHAIFGPDAMPRYSKYHNGGLAEYVVVPAANVDLLPESLSFDLGAKTHDFANAVRAFKLAETEAGSTIAVTAATGAMGVATIAIARWYGVRRIIAVGRDEDRLAAVQAIDPELVRTVTISPDDDARGVTGRMRAIEPAGVDAVIDYFPHGKGTSFVFGGIKTGGRLVHMGVNPEPLVIPPAAFSVNCITFVGTRNGTRKDAHDAMRLLAEDPKRYEDLITHRFTLDDVDRARDIFRDRQEPMWMAVVSPTSRTHPATAG</sequence>
<dbReference type="KEGG" id="kqi:F1D05_29845"/>
<accession>A0A7G6X541</accession>
<protein>
    <submittedName>
        <fullName evidence="8">Alcohol dehydrogenase catalytic domain-containing protein</fullName>
    </submittedName>
</protein>
<keyword evidence="4" id="KW-0560">Oxidoreductase</keyword>
<dbReference type="AlphaFoldDB" id="A0A7G6X541"/>
<evidence type="ECO:0000259" key="6">
    <source>
        <dbReference type="Pfam" id="PF00107"/>
    </source>
</evidence>
<dbReference type="InterPro" id="IPR050129">
    <property type="entry name" value="Zn_alcohol_dh"/>
</dbReference>
<comment type="cofactor">
    <cofactor evidence="1 5">
        <name>Zn(2+)</name>
        <dbReference type="ChEBI" id="CHEBI:29105"/>
    </cofactor>
</comment>
<proteinExistence type="inferred from homology"/>
<dbReference type="InterPro" id="IPR013149">
    <property type="entry name" value="ADH-like_C"/>
</dbReference>
<evidence type="ECO:0000313" key="8">
    <source>
        <dbReference type="EMBL" id="QNE21356.1"/>
    </source>
</evidence>
<dbReference type="PANTHER" id="PTHR43401">
    <property type="entry name" value="L-THREONINE 3-DEHYDROGENASE"/>
    <property type="match status" value="1"/>
</dbReference>
<evidence type="ECO:0000256" key="4">
    <source>
        <dbReference type="ARBA" id="ARBA00023002"/>
    </source>
</evidence>
<dbReference type="GO" id="GO:0016491">
    <property type="term" value="F:oxidoreductase activity"/>
    <property type="evidence" value="ECO:0007669"/>
    <property type="project" value="UniProtKB-KW"/>
</dbReference>
<dbReference type="RefSeq" id="WP_185443756.1">
    <property type="nucleotide sequence ID" value="NZ_CP043661.1"/>
</dbReference>
<feature type="domain" description="Alcohol dehydrogenase-like N-terminal" evidence="7">
    <location>
        <begin position="24"/>
        <end position="145"/>
    </location>
</feature>
<organism evidence="8 9">
    <name type="scientific">Kribbella qitaiheensis</name>
    <dbReference type="NCBI Taxonomy" id="1544730"/>
    <lineage>
        <taxon>Bacteria</taxon>
        <taxon>Bacillati</taxon>
        <taxon>Actinomycetota</taxon>
        <taxon>Actinomycetes</taxon>
        <taxon>Propionibacteriales</taxon>
        <taxon>Kribbellaceae</taxon>
        <taxon>Kribbella</taxon>
    </lineage>
</organism>
<evidence type="ECO:0000256" key="5">
    <source>
        <dbReference type="RuleBase" id="RU361277"/>
    </source>
</evidence>
<dbReference type="GO" id="GO:0008270">
    <property type="term" value="F:zinc ion binding"/>
    <property type="evidence" value="ECO:0007669"/>
    <property type="project" value="InterPro"/>
</dbReference>
<feature type="domain" description="Alcohol dehydrogenase-like C-terminal" evidence="6">
    <location>
        <begin position="185"/>
        <end position="318"/>
    </location>
</feature>
<evidence type="ECO:0000256" key="2">
    <source>
        <dbReference type="ARBA" id="ARBA00022723"/>
    </source>
</evidence>
<evidence type="ECO:0000313" key="9">
    <source>
        <dbReference type="Proteomes" id="UP000515563"/>
    </source>
</evidence>
<evidence type="ECO:0000256" key="1">
    <source>
        <dbReference type="ARBA" id="ARBA00001947"/>
    </source>
</evidence>
<evidence type="ECO:0000256" key="3">
    <source>
        <dbReference type="ARBA" id="ARBA00022833"/>
    </source>
</evidence>
<dbReference type="EMBL" id="CP043661">
    <property type="protein sequence ID" value="QNE21356.1"/>
    <property type="molecule type" value="Genomic_DNA"/>
</dbReference>
<keyword evidence="2 5" id="KW-0479">Metal-binding</keyword>
<dbReference type="InterPro" id="IPR002328">
    <property type="entry name" value="ADH_Zn_CS"/>
</dbReference>
<reference evidence="9" key="1">
    <citation type="submission" date="2019-09" db="EMBL/GenBank/DDBJ databases">
        <title>Antimicrobial potential of Antarctic Bacteria.</title>
        <authorList>
            <person name="Benaud N."/>
            <person name="Edwards R.J."/>
            <person name="Ferrari B.C."/>
        </authorList>
    </citation>
    <scope>NUCLEOTIDE SEQUENCE [LARGE SCALE GENOMIC DNA]</scope>
    <source>
        <strain evidence="9">SPB151</strain>
    </source>
</reference>
<dbReference type="Gene3D" id="3.90.180.10">
    <property type="entry name" value="Medium-chain alcohol dehydrogenases, catalytic domain"/>
    <property type="match status" value="1"/>
</dbReference>